<dbReference type="InterPro" id="IPR014729">
    <property type="entry name" value="Rossmann-like_a/b/a_fold"/>
</dbReference>
<dbReference type="PANTHER" id="PTHR43284:SF1">
    <property type="entry name" value="ASPARAGINE SYNTHETASE"/>
    <property type="match status" value="1"/>
</dbReference>
<keyword evidence="10" id="KW-1185">Reference proteome</keyword>
<comment type="caution">
    <text evidence="9">The sequence shown here is derived from an EMBL/GenBank/DDBJ whole genome shotgun (WGS) entry which is preliminary data.</text>
</comment>
<organism evidence="9 10">
    <name type="scientific">Colletotrichum sublineola</name>
    <name type="common">Sorghum anthracnose fungus</name>
    <dbReference type="NCBI Taxonomy" id="1173701"/>
    <lineage>
        <taxon>Eukaryota</taxon>
        <taxon>Fungi</taxon>
        <taxon>Dikarya</taxon>
        <taxon>Ascomycota</taxon>
        <taxon>Pezizomycotina</taxon>
        <taxon>Sordariomycetes</taxon>
        <taxon>Hypocreomycetidae</taxon>
        <taxon>Glomerellales</taxon>
        <taxon>Glomerellaceae</taxon>
        <taxon>Colletotrichum</taxon>
        <taxon>Colletotrichum graminicola species complex</taxon>
    </lineage>
</organism>
<feature type="site" description="Important for beta-aspartyl-AMP intermediate formation" evidence="7">
    <location>
        <position position="400"/>
    </location>
</feature>
<evidence type="ECO:0000256" key="3">
    <source>
        <dbReference type="ARBA" id="ARBA00022840"/>
    </source>
</evidence>
<protein>
    <submittedName>
        <fullName evidence="9">Putative asparagine synthase</fullName>
    </submittedName>
</protein>
<dbReference type="eggNOG" id="KOG0571">
    <property type="taxonomic scope" value="Eukaryota"/>
</dbReference>
<dbReference type="GO" id="GO:0006529">
    <property type="term" value="P:asparagine biosynthetic process"/>
    <property type="evidence" value="ECO:0007669"/>
    <property type="project" value="InterPro"/>
</dbReference>
<evidence type="ECO:0000256" key="2">
    <source>
        <dbReference type="ARBA" id="ARBA00022741"/>
    </source>
</evidence>
<keyword evidence="2 5" id="KW-0547">Nucleotide-binding</keyword>
<dbReference type="InterPro" id="IPR033738">
    <property type="entry name" value="AsnB_N"/>
</dbReference>
<feature type="binding site" evidence="6">
    <location>
        <position position="320"/>
    </location>
    <ligand>
        <name>ATP</name>
        <dbReference type="ChEBI" id="CHEBI:30616"/>
    </ligand>
</feature>
<dbReference type="InterPro" id="IPR006426">
    <property type="entry name" value="Asn_synth_AEB"/>
</dbReference>
<comment type="similarity">
    <text evidence="1">Belongs to the asparagine synthetase family.</text>
</comment>
<dbReference type="Pfam" id="PF00733">
    <property type="entry name" value="Asn_synthase"/>
    <property type="match status" value="1"/>
</dbReference>
<dbReference type="OrthoDB" id="409189at2759"/>
<dbReference type="Pfam" id="PF13537">
    <property type="entry name" value="GATase_7"/>
    <property type="match status" value="1"/>
</dbReference>
<dbReference type="GO" id="GO:0004066">
    <property type="term" value="F:asparagine synthase (glutamine-hydrolyzing) activity"/>
    <property type="evidence" value="ECO:0007669"/>
    <property type="project" value="InterPro"/>
</dbReference>
<evidence type="ECO:0000259" key="8">
    <source>
        <dbReference type="PROSITE" id="PS51278"/>
    </source>
</evidence>
<dbReference type="GO" id="GO:0005829">
    <property type="term" value="C:cytosol"/>
    <property type="evidence" value="ECO:0007669"/>
    <property type="project" value="TreeGrafter"/>
</dbReference>
<dbReference type="PROSITE" id="PS51278">
    <property type="entry name" value="GATASE_TYPE_2"/>
    <property type="match status" value="1"/>
</dbReference>
<evidence type="ECO:0000256" key="5">
    <source>
        <dbReference type="PIRNR" id="PIRNR001589"/>
    </source>
</evidence>
<proteinExistence type="inferred from homology"/>
<reference evidence="10" key="1">
    <citation type="journal article" date="2014" name="Genome Announc.">
        <title>Draft genome sequence of Colletotrichum sublineola, a destructive pathogen of cultivated sorghum.</title>
        <authorList>
            <person name="Baroncelli R."/>
            <person name="Sanz-Martin J.M."/>
            <person name="Rech G.E."/>
            <person name="Sukno S.A."/>
            <person name="Thon M.R."/>
        </authorList>
    </citation>
    <scope>NUCLEOTIDE SEQUENCE [LARGE SCALE GENOMIC DNA]</scope>
    <source>
        <strain evidence="10">TX430BB</strain>
    </source>
</reference>
<evidence type="ECO:0000256" key="1">
    <source>
        <dbReference type="ARBA" id="ARBA00005752"/>
    </source>
</evidence>
<evidence type="ECO:0000256" key="4">
    <source>
        <dbReference type="ARBA" id="ARBA00022962"/>
    </source>
</evidence>
<evidence type="ECO:0000256" key="6">
    <source>
        <dbReference type="PIRSR" id="PIRSR001589-2"/>
    </source>
</evidence>
<dbReference type="CDD" id="cd01991">
    <property type="entry name" value="Asn_synthase_B_C"/>
    <property type="match status" value="1"/>
</dbReference>
<evidence type="ECO:0000256" key="7">
    <source>
        <dbReference type="PIRSR" id="PIRSR001589-3"/>
    </source>
</evidence>
<evidence type="ECO:0000313" key="9">
    <source>
        <dbReference type="EMBL" id="KDN67627.1"/>
    </source>
</evidence>
<dbReference type="AlphaFoldDB" id="A0A066XFB7"/>
<dbReference type="SUPFAM" id="SSF56235">
    <property type="entry name" value="N-terminal nucleophile aminohydrolases (Ntn hydrolases)"/>
    <property type="match status" value="1"/>
</dbReference>
<keyword evidence="3 5" id="KW-0067">ATP-binding</keyword>
<accession>A0A066XFB7</accession>
<name>A0A066XFB7_COLSU</name>
<dbReference type="Proteomes" id="UP000027238">
    <property type="component" value="Unassembled WGS sequence"/>
</dbReference>
<sequence length="713" mass="80019">MCGAAVIVSLRREDAQTNGVVAAKTADLTTRLSNSLDLIAHRGPDARDIWVDPTATPLHDDQGHIHAVINGEIYDHDRLRQECINVGYSFKGKSDSEVVVALYQRYGAPEFLQHCRGEFSMVIYDDRSGEVFACRDRFGIKPLFYTIIEEELFFASEIKAFLPMGWKPEWAVESIALGKTMIGGSIIFKGVRKIEPGFYMKVARDGAFTHSQYWDLEFPTQVRKSKRLLYNVAHLHVLTSIGSSQTEVDNRSMEQMVKELRTELVNAVRLRLRADVPVGIYLSGGLDSSTVAGIAKKLIDEEGVTAGSQNISDRITTFTIAVNSDQGDSVYNEAAIASRTAKHLGVREVTLIANEELLASTFEDSVWFCEQPIISLTISAKIASAKLARENGITVILTGEGADETFAGHPWMLPDLVLEPDHARPNAPMNKDCDKLRDPVRDQAYSMWSKVHNPELPLHSKNIRPKTWERMNHMTLPLFMDHSDGVHLLAPAVHAKHGVDKRMQSKLDCFNQDALEKVRNTWHPLNSSVYFNHKIWLPNVVIPQNGDRTEMSHSIEGRPPMLDHRVVELAARLPPSVKVGYFPQSSDLNSGDTIFSMHGDEQASVKFREKLILREAARPFITEEIYSRPKHAFLASTKYPKEGPIHRVLKRLQTKDNVEALGFLDWTKIEGHMGKAFDDRSTSQDFMPCLFAASFVTIGQQFGVSKASLKSYY</sequence>
<dbReference type="PANTHER" id="PTHR43284">
    <property type="entry name" value="ASPARAGINE SYNTHETASE (GLUTAMINE-HYDROLYZING)"/>
    <property type="match status" value="1"/>
</dbReference>
<dbReference type="SUPFAM" id="SSF52402">
    <property type="entry name" value="Adenine nucleotide alpha hydrolases-like"/>
    <property type="match status" value="1"/>
</dbReference>
<dbReference type="Gene3D" id="3.60.20.10">
    <property type="entry name" value="Glutamine Phosphoribosylpyrophosphate, subunit 1, domain 1"/>
    <property type="match status" value="1"/>
</dbReference>
<dbReference type="GO" id="GO:0005524">
    <property type="term" value="F:ATP binding"/>
    <property type="evidence" value="ECO:0007669"/>
    <property type="project" value="UniProtKB-KW"/>
</dbReference>
<dbReference type="PIRSF" id="PIRSF001589">
    <property type="entry name" value="Asn_synthetase_glu-h"/>
    <property type="match status" value="1"/>
</dbReference>
<gene>
    <name evidence="9" type="ORF">CSUB01_10833</name>
</gene>
<keyword evidence="4" id="KW-0315">Glutamine amidotransferase</keyword>
<dbReference type="Gene3D" id="3.40.50.620">
    <property type="entry name" value="HUPs"/>
    <property type="match status" value="2"/>
</dbReference>
<feature type="domain" description="Glutamine amidotransferase type-2" evidence="8">
    <location>
        <begin position="2"/>
        <end position="205"/>
    </location>
</feature>
<dbReference type="HOGENOM" id="CLU_014658_1_0_1"/>
<dbReference type="EMBL" id="JMSE01000788">
    <property type="protein sequence ID" value="KDN67627.1"/>
    <property type="molecule type" value="Genomic_DNA"/>
</dbReference>
<dbReference type="InterPro" id="IPR029055">
    <property type="entry name" value="Ntn_hydrolases_N"/>
</dbReference>
<dbReference type="InterPro" id="IPR001962">
    <property type="entry name" value="Asn_synthase"/>
</dbReference>
<dbReference type="CDD" id="cd00712">
    <property type="entry name" value="AsnB"/>
    <property type="match status" value="1"/>
</dbReference>
<feature type="binding site" evidence="6">
    <location>
        <position position="95"/>
    </location>
    <ligand>
        <name>L-glutamine</name>
        <dbReference type="ChEBI" id="CHEBI:58359"/>
    </ligand>
</feature>
<dbReference type="InterPro" id="IPR017932">
    <property type="entry name" value="GATase_2_dom"/>
</dbReference>
<dbReference type="STRING" id="1173701.A0A066XFB7"/>
<dbReference type="NCBIfam" id="TIGR01536">
    <property type="entry name" value="asn_synth_AEB"/>
    <property type="match status" value="1"/>
</dbReference>
<evidence type="ECO:0000313" key="10">
    <source>
        <dbReference type="Proteomes" id="UP000027238"/>
    </source>
</evidence>
<dbReference type="InterPro" id="IPR051786">
    <property type="entry name" value="ASN_synthetase/amidase"/>
</dbReference>